<protein>
    <submittedName>
        <fullName evidence="1">Glycosyltransferase involved in cell wall biosynthesis</fullName>
    </submittedName>
</protein>
<dbReference type="Gene3D" id="3.40.50.2000">
    <property type="entry name" value="Glycogen Phosphorylase B"/>
    <property type="match status" value="2"/>
</dbReference>
<evidence type="ECO:0000313" key="2">
    <source>
        <dbReference type="Proteomes" id="UP000252415"/>
    </source>
</evidence>
<keyword evidence="2" id="KW-1185">Reference proteome</keyword>
<dbReference type="CDD" id="cd03801">
    <property type="entry name" value="GT4_PimA-like"/>
    <property type="match status" value="1"/>
</dbReference>
<dbReference type="PANTHER" id="PTHR12526:SF630">
    <property type="entry name" value="GLYCOSYLTRANSFERASE"/>
    <property type="match status" value="1"/>
</dbReference>
<keyword evidence="1" id="KW-0808">Transferase</keyword>
<dbReference type="AlphaFoldDB" id="A0A368VZM9"/>
<organism evidence="1 2">
    <name type="scientific">Paenibacillus prosopidis</name>
    <dbReference type="NCBI Taxonomy" id="630520"/>
    <lineage>
        <taxon>Bacteria</taxon>
        <taxon>Bacillati</taxon>
        <taxon>Bacillota</taxon>
        <taxon>Bacilli</taxon>
        <taxon>Bacillales</taxon>
        <taxon>Paenibacillaceae</taxon>
        <taxon>Paenibacillus</taxon>
    </lineage>
</organism>
<evidence type="ECO:0000313" key="1">
    <source>
        <dbReference type="EMBL" id="RCW47879.1"/>
    </source>
</evidence>
<comment type="caution">
    <text evidence="1">The sequence shown here is derived from an EMBL/GenBank/DDBJ whole genome shotgun (WGS) entry which is preliminary data.</text>
</comment>
<reference evidence="1 2" key="1">
    <citation type="submission" date="2018-07" db="EMBL/GenBank/DDBJ databases">
        <title>Genomic Encyclopedia of Type Strains, Phase III (KMG-III): the genomes of soil and plant-associated and newly described type strains.</title>
        <authorList>
            <person name="Whitman W."/>
        </authorList>
    </citation>
    <scope>NUCLEOTIDE SEQUENCE [LARGE SCALE GENOMIC DNA]</scope>
    <source>
        <strain evidence="1 2">CECT 7506</strain>
    </source>
</reference>
<dbReference type="Proteomes" id="UP000252415">
    <property type="component" value="Unassembled WGS sequence"/>
</dbReference>
<dbReference type="SUPFAM" id="SSF53756">
    <property type="entry name" value="UDP-Glycosyltransferase/glycogen phosphorylase"/>
    <property type="match status" value="1"/>
</dbReference>
<dbReference type="RefSeq" id="WP_114380290.1">
    <property type="nucleotide sequence ID" value="NZ_QPJD01000007.1"/>
</dbReference>
<dbReference type="OrthoDB" id="9807209at2"/>
<dbReference type="EMBL" id="QPJD01000007">
    <property type="protein sequence ID" value="RCW47879.1"/>
    <property type="molecule type" value="Genomic_DNA"/>
</dbReference>
<gene>
    <name evidence="1" type="ORF">DFP97_10779</name>
</gene>
<sequence length="395" mass="45764">MKVLYVTTRPPYPPHRGDQLIAYEQIRNLPKGKYELYLVSLVRNENEKKEALNQLQPYCKKIIFVRLGKIGSILGLIKTLFNWKPLQVNMYSNKGIRKQMTEIYDMITPDIVHIQTVRLGELLRKKNTSKVMDMIDILSLNMERRALKENIILKGILKLEAVLLKKYEKKMTNDYQVVSLVSQNDLIHSHLKYANTIINPNGTYINNEYIEKYNNIVKEDIVIFHGNMSYFPNVEAMVYFVNEIWPDISRQFPKYKLYIVGKDPVDKILRLSAVKNVHVTGFVDDICELLLKAKIGIYPLRSGTGMQNKILEALACGLPTIASNFALQGVPDVTSEEVIRANEKEEYIKAIELLINDENIREKYKENGQGFVFSNYSWESNVETLMSMWERALKT</sequence>
<dbReference type="PANTHER" id="PTHR12526">
    <property type="entry name" value="GLYCOSYLTRANSFERASE"/>
    <property type="match status" value="1"/>
</dbReference>
<accession>A0A368VZM9</accession>
<name>A0A368VZM9_9BACL</name>
<proteinExistence type="predicted"/>
<dbReference type="Pfam" id="PF13692">
    <property type="entry name" value="Glyco_trans_1_4"/>
    <property type="match status" value="1"/>
</dbReference>
<dbReference type="GO" id="GO:0016740">
    <property type="term" value="F:transferase activity"/>
    <property type="evidence" value="ECO:0007669"/>
    <property type="project" value="UniProtKB-KW"/>
</dbReference>